<evidence type="ECO:0000313" key="2">
    <source>
        <dbReference type="Proteomes" id="UP000218165"/>
    </source>
</evidence>
<gene>
    <name evidence="1" type="ORF">CFK38_10655</name>
</gene>
<dbReference type="Proteomes" id="UP000218165">
    <property type="component" value="Chromosome"/>
</dbReference>
<protein>
    <submittedName>
        <fullName evidence="1">Uncharacterized protein</fullName>
    </submittedName>
</protein>
<dbReference type="OrthoDB" id="4794245at2"/>
<sequence>MSPLAGPVRVTPYLWNRHQVDAEAGVMLQGRNGRVFIPGDELRSLADELHDMADLQGVDQ</sequence>
<accession>A0A291GNX3</accession>
<reference evidence="2" key="1">
    <citation type="submission" date="2017-09" db="EMBL/GenBank/DDBJ databases">
        <title>Brachybacterium sp. VM2412.</title>
        <authorList>
            <person name="Tak E.J."/>
            <person name="Bae J.-W."/>
        </authorList>
    </citation>
    <scope>NUCLEOTIDE SEQUENCE [LARGE SCALE GENOMIC DNA]</scope>
    <source>
        <strain evidence="2">VM2412</strain>
    </source>
</reference>
<name>A0A291GNX3_9MICO</name>
<dbReference type="RefSeq" id="WP_096803043.1">
    <property type="nucleotide sequence ID" value="NZ_CP023563.1"/>
</dbReference>
<evidence type="ECO:0000313" key="1">
    <source>
        <dbReference type="EMBL" id="ATG51925.1"/>
    </source>
</evidence>
<dbReference type="EMBL" id="CP023563">
    <property type="protein sequence ID" value="ATG51925.1"/>
    <property type="molecule type" value="Genomic_DNA"/>
</dbReference>
<dbReference type="AlphaFoldDB" id="A0A291GNX3"/>
<organism evidence="1 2">
    <name type="scientific">Brachybacterium vulturis</name>
    <dbReference type="NCBI Taxonomy" id="2017484"/>
    <lineage>
        <taxon>Bacteria</taxon>
        <taxon>Bacillati</taxon>
        <taxon>Actinomycetota</taxon>
        <taxon>Actinomycetes</taxon>
        <taxon>Micrococcales</taxon>
        <taxon>Dermabacteraceae</taxon>
        <taxon>Brachybacterium</taxon>
    </lineage>
</organism>
<proteinExistence type="predicted"/>
<dbReference type="KEGG" id="brz:CFK38_10655"/>
<keyword evidence="2" id="KW-1185">Reference proteome</keyword>